<feature type="domain" description="C3H1-type" evidence="4">
    <location>
        <begin position="191"/>
        <end position="211"/>
    </location>
</feature>
<name>A0A2G2ZPN2_CAPAN</name>
<feature type="compositionally biased region" description="Basic and acidic residues" evidence="2">
    <location>
        <begin position="234"/>
        <end position="244"/>
    </location>
</feature>
<evidence type="ECO:0000313" key="6">
    <source>
        <dbReference type="Proteomes" id="UP000222542"/>
    </source>
</evidence>
<proteinExistence type="predicted"/>
<feature type="chain" id="PRO_5013605855" description="C3H1-type domain-containing protein" evidence="3">
    <location>
        <begin position="16"/>
        <end position="311"/>
    </location>
</feature>
<reference evidence="5 6" key="1">
    <citation type="journal article" date="2014" name="Nat. Genet.">
        <title>Genome sequence of the hot pepper provides insights into the evolution of pungency in Capsicum species.</title>
        <authorList>
            <person name="Kim S."/>
            <person name="Park M."/>
            <person name="Yeom S.I."/>
            <person name="Kim Y.M."/>
            <person name="Lee J.M."/>
            <person name="Lee H.A."/>
            <person name="Seo E."/>
            <person name="Choi J."/>
            <person name="Cheong K."/>
            <person name="Kim K.T."/>
            <person name="Jung K."/>
            <person name="Lee G.W."/>
            <person name="Oh S.K."/>
            <person name="Bae C."/>
            <person name="Kim S.B."/>
            <person name="Lee H.Y."/>
            <person name="Kim S.Y."/>
            <person name="Kim M.S."/>
            <person name="Kang B.C."/>
            <person name="Jo Y.D."/>
            <person name="Yang H.B."/>
            <person name="Jeong H.J."/>
            <person name="Kang W.H."/>
            <person name="Kwon J.K."/>
            <person name="Shin C."/>
            <person name="Lim J.Y."/>
            <person name="Park J.H."/>
            <person name="Huh J.H."/>
            <person name="Kim J.S."/>
            <person name="Kim B.D."/>
            <person name="Cohen O."/>
            <person name="Paran I."/>
            <person name="Suh M.C."/>
            <person name="Lee S.B."/>
            <person name="Kim Y.K."/>
            <person name="Shin Y."/>
            <person name="Noh S.J."/>
            <person name="Park J."/>
            <person name="Seo Y.S."/>
            <person name="Kwon S.Y."/>
            <person name="Kim H.A."/>
            <person name="Park J.M."/>
            <person name="Kim H.J."/>
            <person name="Choi S.B."/>
            <person name="Bosland P.W."/>
            <person name="Reeves G."/>
            <person name="Jo S.H."/>
            <person name="Lee B.W."/>
            <person name="Cho H.T."/>
            <person name="Choi H.S."/>
            <person name="Lee M.S."/>
            <person name="Yu Y."/>
            <person name="Do Choi Y."/>
            <person name="Park B.S."/>
            <person name="van Deynze A."/>
            <person name="Ashrafi H."/>
            <person name="Hill T."/>
            <person name="Kim W.T."/>
            <person name="Pai H.S."/>
            <person name="Ahn H.K."/>
            <person name="Yeam I."/>
            <person name="Giovannoni J.J."/>
            <person name="Rose J.K."/>
            <person name="Sorensen I."/>
            <person name="Lee S.J."/>
            <person name="Kim R.W."/>
            <person name="Choi I.Y."/>
            <person name="Choi B.S."/>
            <person name="Lim J.S."/>
            <person name="Lee Y.H."/>
            <person name="Choi D."/>
        </authorList>
    </citation>
    <scope>NUCLEOTIDE SEQUENCE [LARGE SCALE GENOMIC DNA]</scope>
    <source>
        <strain evidence="6">cv. CM334</strain>
    </source>
</reference>
<evidence type="ECO:0000313" key="5">
    <source>
        <dbReference type="EMBL" id="PHT83904.1"/>
    </source>
</evidence>
<dbReference type="AlphaFoldDB" id="A0A2G2ZPN2"/>
<keyword evidence="3" id="KW-0732">Signal</keyword>
<keyword evidence="1" id="KW-0479">Metal-binding</keyword>
<gene>
    <name evidence="5" type="ORF">T459_12347</name>
</gene>
<evidence type="ECO:0000256" key="2">
    <source>
        <dbReference type="SAM" id="MobiDB-lite"/>
    </source>
</evidence>
<feature type="region of interest" description="Disordered" evidence="2">
    <location>
        <begin position="219"/>
        <end position="281"/>
    </location>
</feature>
<keyword evidence="6" id="KW-1185">Reference proteome</keyword>
<dbReference type="STRING" id="4072.A0A2G2ZPN2"/>
<keyword evidence="1" id="KW-0863">Zinc-finger</keyword>
<dbReference type="PROSITE" id="PS50103">
    <property type="entry name" value="ZF_C3H1"/>
    <property type="match status" value="1"/>
</dbReference>
<dbReference type="EMBL" id="AYRZ02000004">
    <property type="protein sequence ID" value="PHT83904.1"/>
    <property type="molecule type" value="Genomic_DNA"/>
</dbReference>
<dbReference type="Gramene" id="PHT83904">
    <property type="protein sequence ID" value="PHT83904"/>
    <property type="gene ID" value="T459_12347"/>
</dbReference>
<feature type="compositionally biased region" description="Polar residues" evidence="2">
    <location>
        <begin position="263"/>
        <end position="281"/>
    </location>
</feature>
<evidence type="ECO:0000259" key="4">
    <source>
        <dbReference type="PROSITE" id="PS50103"/>
    </source>
</evidence>
<reference evidence="5 6" key="2">
    <citation type="journal article" date="2017" name="Genome Biol.">
        <title>New reference genome sequences of hot pepper reveal the massive evolution of plant disease-resistance genes by retroduplication.</title>
        <authorList>
            <person name="Kim S."/>
            <person name="Park J."/>
            <person name="Yeom S.I."/>
            <person name="Kim Y.M."/>
            <person name="Seo E."/>
            <person name="Kim K.T."/>
            <person name="Kim M.S."/>
            <person name="Lee J.M."/>
            <person name="Cheong K."/>
            <person name="Shin H.S."/>
            <person name="Kim S.B."/>
            <person name="Han K."/>
            <person name="Lee J."/>
            <person name="Park M."/>
            <person name="Lee H.A."/>
            <person name="Lee H.Y."/>
            <person name="Lee Y."/>
            <person name="Oh S."/>
            <person name="Lee J.H."/>
            <person name="Choi E."/>
            <person name="Choi E."/>
            <person name="Lee S.E."/>
            <person name="Jeon J."/>
            <person name="Kim H."/>
            <person name="Choi G."/>
            <person name="Song H."/>
            <person name="Lee J."/>
            <person name="Lee S.C."/>
            <person name="Kwon J.K."/>
            <person name="Lee H.Y."/>
            <person name="Koo N."/>
            <person name="Hong Y."/>
            <person name="Kim R.W."/>
            <person name="Kang W.H."/>
            <person name="Huh J.H."/>
            <person name="Kang B.C."/>
            <person name="Yang T.J."/>
            <person name="Lee Y.H."/>
            <person name="Bennetzen J.L."/>
            <person name="Choi D."/>
        </authorList>
    </citation>
    <scope>NUCLEOTIDE SEQUENCE [LARGE SCALE GENOMIC DNA]</scope>
    <source>
        <strain evidence="6">cv. CM334</strain>
    </source>
</reference>
<dbReference type="GO" id="GO:0008270">
    <property type="term" value="F:zinc ion binding"/>
    <property type="evidence" value="ECO:0007669"/>
    <property type="project" value="UniProtKB-KW"/>
</dbReference>
<comment type="caution">
    <text evidence="5">The sequence shown here is derived from an EMBL/GenBank/DDBJ whole genome shotgun (WGS) entry which is preliminary data.</text>
</comment>
<protein>
    <recommendedName>
        <fullName evidence="4">C3H1-type domain-containing protein</fullName>
    </recommendedName>
</protein>
<keyword evidence="1" id="KW-0862">Zinc</keyword>
<evidence type="ECO:0000256" key="3">
    <source>
        <dbReference type="SAM" id="SignalP"/>
    </source>
</evidence>
<organism evidence="5 6">
    <name type="scientific">Capsicum annuum</name>
    <name type="common">Capsicum pepper</name>
    <dbReference type="NCBI Taxonomy" id="4072"/>
    <lineage>
        <taxon>Eukaryota</taxon>
        <taxon>Viridiplantae</taxon>
        <taxon>Streptophyta</taxon>
        <taxon>Embryophyta</taxon>
        <taxon>Tracheophyta</taxon>
        <taxon>Spermatophyta</taxon>
        <taxon>Magnoliopsida</taxon>
        <taxon>eudicotyledons</taxon>
        <taxon>Gunneridae</taxon>
        <taxon>Pentapetalae</taxon>
        <taxon>asterids</taxon>
        <taxon>lamiids</taxon>
        <taxon>Solanales</taxon>
        <taxon>Solanaceae</taxon>
        <taxon>Solanoideae</taxon>
        <taxon>Capsiceae</taxon>
        <taxon>Capsicum</taxon>
    </lineage>
</organism>
<dbReference type="Proteomes" id="UP000222542">
    <property type="component" value="Unassembled WGS sequence"/>
</dbReference>
<accession>A0A2G2ZPN2</accession>
<evidence type="ECO:0000256" key="1">
    <source>
        <dbReference type="PROSITE-ProRule" id="PRU00723"/>
    </source>
</evidence>
<sequence length="311" mass="34250">MFGSTSMVFICPCDATRLLALMLRNLGLGAIPISVQMTQDYIHRAEKTALFMGLHWVCCCWEGLHKQDVSGVAISLVNQYELEWYMQMENLLSLRDAEEATPNSSDYEEWGAPKADNSLKSKNRSGWLSGDNVTGIEELRRENYNYKNTPEEPEAGAGAEEGEKVGVGAAAGEGAGLGAGTGIGDRRTDLRISTQVCRDFPPGKCRRGSDCHVARFFHPNAANHGDGGQSEDNLAERLSSRPECGHISTYTESEGDNYDRGTRSTSFDHGQDNQSSRTGNFAGNLQWGSATRIIADFLINYIIVQFLRKDY</sequence>
<dbReference type="InterPro" id="IPR000571">
    <property type="entry name" value="Znf_CCCH"/>
</dbReference>
<feature type="zinc finger region" description="C3H1-type" evidence="1">
    <location>
        <begin position="191"/>
        <end position="211"/>
    </location>
</feature>
<feature type="signal peptide" evidence="3">
    <location>
        <begin position="1"/>
        <end position="15"/>
    </location>
</feature>